<dbReference type="Gene3D" id="3.40.50.1820">
    <property type="entry name" value="alpha/beta hydrolase"/>
    <property type="match status" value="1"/>
</dbReference>
<evidence type="ECO:0000313" key="2">
    <source>
        <dbReference type="EMBL" id="AXJ02328.1"/>
    </source>
</evidence>
<feature type="domain" description="GPI inositol-deacylase PGAP1-like alpha/beta" evidence="1">
    <location>
        <begin position="142"/>
        <end position="262"/>
    </location>
</feature>
<dbReference type="RefSeq" id="WP_114985434.1">
    <property type="nucleotide sequence ID" value="NZ_CP027806.1"/>
</dbReference>
<dbReference type="KEGG" id="cprv:CYPRO_3093"/>
<dbReference type="Pfam" id="PF07819">
    <property type="entry name" value="PGAP1"/>
    <property type="match status" value="1"/>
</dbReference>
<proteinExistence type="predicted"/>
<dbReference type="OrthoDB" id="869379at2"/>
<reference evidence="2 3" key="1">
    <citation type="submission" date="2018-03" db="EMBL/GenBank/DDBJ databases">
        <title>Phenotypic and genomic properties of Cyclonatronum proteinivorum gen. nov., sp. nov., a haloalkaliphilic bacteroidete from soda lakes possessing Na+-translocating rhodopsin.</title>
        <authorList>
            <person name="Toshchakov S.V."/>
            <person name="Korzhenkov A."/>
            <person name="Samarov N.I."/>
            <person name="Kublanov I.V."/>
            <person name="Muntyan M.S."/>
            <person name="Sorokin D.Y."/>
        </authorList>
    </citation>
    <scope>NUCLEOTIDE SEQUENCE [LARGE SCALE GENOMIC DNA]</scope>
    <source>
        <strain evidence="2 3">Omega</strain>
    </source>
</reference>
<evidence type="ECO:0000313" key="3">
    <source>
        <dbReference type="Proteomes" id="UP000254808"/>
    </source>
</evidence>
<name>A0A345UPC6_9BACT</name>
<evidence type="ECO:0000259" key="1">
    <source>
        <dbReference type="Pfam" id="PF07819"/>
    </source>
</evidence>
<dbReference type="Proteomes" id="UP000254808">
    <property type="component" value="Chromosome"/>
</dbReference>
<accession>A0A345UPC6</accession>
<dbReference type="AlphaFoldDB" id="A0A345UPC6"/>
<protein>
    <submittedName>
        <fullName evidence="2">PGAP1-like protein</fullName>
    </submittedName>
</protein>
<dbReference type="InterPro" id="IPR029058">
    <property type="entry name" value="AB_hydrolase_fold"/>
</dbReference>
<dbReference type="SUPFAM" id="SSF53474">
    <property type="entry name" value="alpha/beta-Hydrolases"/>
    <property type="match status" value="1"/>
</dbReference>
<sequence length="405" mass="44956">MTQKPNRFRQLQGGVRLVKTGIVGVVDLVEAMHNRIVHAPYLPSGPVQHIITAIAAITYQNIRWSTRLIGGGADLALERLSRDAGPVQKGTKADALQAVLNGVIGDYLHETGNSLEIQMGFRFNNESLKLNRDELMARIPNCTGKILLMVHGSCMNDRQWTRKGRNHGEALARQSGSTEVYLRYNSGLHISQNGRKLSELLEELVQHWPVEVRELTILTHSMGGLITRSAYHYGSELGESWTSRVQKIFFLGSPHHGAPLERLGNQADVLLASFALSRPLARLGKIRSAGITDLRYGNLTDEDWQEKDRFARAADQRQHIPLPANVRCFTVAAMIGKAVRGPALKLSKLTGDGLVGLDSALGVHKDPERSLHFAPQHTRMVYQCGHLDLLSDERVGRILEEWMAS</sequence>
<dbReference type="GO" id="GO:0016788">
    <property type="term" value="F:hydrolase activity, acting on ester bonds"/>
    <property type="evidence" value="ECO:0007669"/>
    <property type="project" value="InterPro"/>
</dbReference>
<gene>
    <name evidence="2" type="ORF">CYPRO_3093</name>
</gene>
<keyword evidence="3" id="KW-1185">Reference proteome</keyword>
<organism evidence="2 3">
    <name type="scientific">Cyclonatronum proteinivorum</name>
    <dbReference type="NCBI Taxonomy" id="1457365"/>
    <lineage>
        <taxon>Bacteria</taxon>
        <taxon>Pseudomonadati</taxon>
        <taxon>Balneolota</taxon>
        <taxon>Balneolia</taxon>
        <taxon>Balneolales</taxon>
        <taxon>Cyclonatronaceae</taxon>
        <taxon>Cyclonatronum</taxon>
    </lineage>
</organism>
<dbReference type="InterPro" id="IPR012908">
    <property type="entry name" value="PGAP1-ab_dom-like"/>
</dbReference>
<dbReference type="EMBL" id="CP027806">
    <property type="protein sequence ID" value="AXJ02328.1"/>
    <property type="molecule type" value="Genomic_DNA"/>
</dbReference>